<name>A0A0D0FQ65_9SPHI</name>
<gene>
    <name evidence="10" type="ORF">TH53_25525</name>
</gene>
<feature type="transmembrane region" description="Helical" evidence="9">
    <location>
        <begin position="30"/>
        <end position="51"/>
    </location>
</feature>
<dbReference type="OrthoDB" id="21828at2"/>
<organism evidence="10 11">
    <name type="scientific">Pedobacter lusitanus</name>
    <dbReference type="NCBI Taxonomy" id="1503925"/>
    <lineage>
        <taxon>Bacteria</taxon>
        <taxon>Pseudomonadati</taxon>
        <taxon>Bacteroidota</taxon>
        <taxon>Sphingobacteriia</taxon>
        <taxon>Sphingobacteriales</taxon>
        <taxon>Sphingobacteriaceae</taxon>
        <taxon>Pedobacter</taxon>
    </lineage>
</organism>
<reference evidence="10 11" key="1">
    <citation type="submission" date="2015-01" db="EMBL/GenBank/DDBJ databases">
        <title>Draft genome sequence of Pedobacter sp. NL19 isolated from sludge of an effluent treatment pond in an abandoned uranium mine.</title>
        <authorList>
            <person name="Santos T."/>
            <person name="Caetano T."/>
            <person name="Covas C."/>
            <person name="Cruz A."/>
            <person name="Mendo S."/>
        </authorList>
    </citation>
    <scope>NUCLEOTIDE SEQUENCE [LARGE SCALE GENOMIC DNA]</scope>
    <source>
        <strain evidence="10 11">NL19</strain>
    </source>
</reference>
<evidence type="ECO:0000256" key="4">
    <source>
        <dbReference type="ARBA" id="ARBA00022692"/>
    </source>
</evidence>
<comment type="similarity">
    <text evidence="7 8">Belongs to the drug/metabolite transporter (DMT) superfamily. Small multidrug resistance (SMR) (TC 2.A.7.1) family.</text>
</comment>
<dbReference type="InterPro" id="IPR045324">
    <property type="entry name" value="Small_multidrug_res"/>
</dbReference>
<dbReference type="SUPFAM" id="SSF103481">
    <property type="entry name" value="Multidrug resistance efflux transporter EmrE"/>
    <property type="match status" value="1"/>
</dbReference>
<comment type="caution">
    <text evidence="10">The sequence shown here is derived from an EMBL/GenBank/DDBJ whole genome shotgun (WGS) entry which is preliminary data.</text>
</comment>
<dbReference type="PANTHER" id="PTHR30561">
    <property type="entry name" value="SMR FAMILY PROTON-DEPENDENT DRUG EFFLUX TRANSPORTER SUGE"/>
    <property type="match status" value="1"/>
</dbReference>
<accession>A0A0D0FQ65</accession>
<dbReference type="Proteomes" id="UP000032049">
    <property type="component" value="Unassembled WGS sequence"/>
</dbReference>
<dbReference type="PANTHER" id="PTHR30561:SF1">
    <property type="entry name" value="MULTIDRUG TRANSPORTER EMRE"/>
    <property type="match status" value="1"/>
</dbReference>
<keyword evidence="4 8" id="KW-0812">Transmembrane</keyword>
<evidence type="ECO:0000256" key="1">
    <source>
        <dbReference type="ARBA" id="ARBA00004651"/>
    </source>
</evidence>
<keyword evidence="11" id="KW-1185">Reference proteome</keyword>
<dbReference type="GO" id="GO:0015220">
    <property type="term" value="F:choline transmembrane transporter activity"/>
    <property type="evidence" value="ECO:0007669"/>
    <property type="project" value="TreeGrafter"/>
</dbReference>
<dbReference type="EMBL" id="JXRA01000158">
    <property type="protein sequence ID" value="KIO74594.1"/>
    <property type="molecule type" value="Genomic_DNA"/>
</dbReference>
<keyword evidence="2" id="KW-0813">Transport</keyword>
<evidence type="ECO:0000256" key="9">
    <source>
        <dbReference type="SAM" id="Phobius"/>
    </source>
</evidence>
<dbReference type="InterPro" id="IPR000390">
    <property type="entry name" value="Small_drug/metabolite_transptr"/>
</dbReference>
<evidence type="ECO:0000313" key="10">
    <source>
        <dbReference type="EMBL" id="KIO74594.1"/>
    </source>
</evidence>
<dbReference type="Gene3D" id="1.10.3730.20">
    <property type="match status" value="1"/>
</dbReference>
<dbReference type="GO" id="GO:0015199">
    <property type="term" value="F:amino-acid betaine transmembrane transporter activity"/>
    <property type="evidence" value="ECO:0007669"/>
    <property type="project" value="TreeGrafter"/>
</dbReference>
<dbReference type="FunFam" id="1.10.3730.20:FF:000001">
    <property type="entry name" value="Quaternary ammonium compound resistance transporter SugE"/>
    <property type="match status" value="1"/>
</dbReference>
<comment type="subcellular location">
    <subcellularLocation>
        <location evidence="1 8">Cell membrane</location>
        <topology evidence="1 8">Multi-pass membrane protein</topology>
    </subcellularLocation>
</comment>
<dbReference type="RefSeq" id="WP_041887145.1">
    <property type="nucleotide sequence ID" value="NZ_CP157278.1"/>
</dbReference>
<evidence type="ECO:0000256" key="3">
    <source>
        <dbReference type="ARBA" id="ARBA00022475"/>
    </source>
</evidence>
<feature type="transmembrane region" description="Helical" evidence="9">
    <location>
        <begin position="85"/>
        <end position="104"/>
    </location>
</feature>
<dbReference type="InterPro" id="IPR037185">
    <property type="entry name" value="EmrE-like"/>
</dbReference>
<protein>
    <submittedName>
        <fullName evidence="10">Contig158, whole genome shotgun sequence</fullName>
    </submittedName>
</protein>
<keyword evidence="5 9" id="KW-1133">Transmembrane helix</keyword>
<dbReference type="Pfam" id="PF00893">
    <property type="entry name" value="Multi_Drug_Res"/>
    <property type="match status" value="1"/>
</dbReference>
<dbReference type="GO" id="GO:0031460">
    <property type="term" value="P:glycine betaine transport"/>
    <property type="evidence" value="ECO:0007669"/>
    <property type="project" value="TreeGrafter"/>
</dbReference>
<proteinExistence type="inferred from homology"/>
<sequence length="110" mass="12017">MKTYIFLFLAIVSEIIATTALKASEQFTRFWPSVVVVCGYAIAFYFLSLTLRKMDLGIAYAIWSGVGIVLVTALGAVFYKQKPDLPAVIGIAFIIIGVLIINLLSKNSGH</sequence>
<evidence type="ECO:0000256" key="7">
    <source>
        <dbReference type="ARBA" id="ARBA00038032"/>
    </source>
</evidence>
<evidence type="ECO:0000313" key="11">
    <source>
        <dbReference type="Proteomes" id="UP000032049"/>
    </source>
</evidence>
<evidence type="ECO:0000256" key="6">
    <source>
        <dbReference type="ARBA" id="ARBA00023136"/>
    </source>
</evidence>
<dbReference type="GO" id="GO:0005886">
    <property type="term" value="C:plasma membrane"/>
    <property type="evidence" value="ECO:0007669"/>
    <property type="project" value="UniProtKB-SubCell"/>
</dbReference>
<dbReference type="GO" id="GO:1990961">
    <property type="term" value="P:xenobiotic detoxification by transmembrane export across the plasma membrane"/>
    <property type="evidence" value="ECO:0007669"/>
    <property type="project" value="UniProtKB-ARBA"/>
</dbReference>
<keyword evidence="3" id="KW-1003">Cell membrane</keyword>
<dbReference type="STRING" id="1503925.TH53_25525"/>
<evidence type="ECO:0000256" key="8">
    <source>
        <dbReference type="RuleBase" id="RU003942"/>
    </source>
</evidence>
<keyword evidence="6 9" id="KW-0472">Membrane</keyword>
<dbReference type="AlphaFoldDB" id="A0A0D0FQ65"/>
<dbReference type="GO" id="GO:0015297">
    <property type="term" value="F:antiporter activity"/>
    <property type="evidence" value="ECO:0007669"/>
    <property type="project" value="TreeGrafter"/>
</dbReference>
<evidence type="ECO:0000256" key="5">
    <source>
        <dbReference type="ARBA" id="ARBA00022989"/>
    </source>
</evidence>
<feature type="transmembrane region" description="Helical" evidence="9">
    <location>
        <begin position="58"/>
        <end position="79"/>
    </location>
</feature>
<evidence type="ECO:0000256" key="2">
    <source>
        <dbReference type="ARBA" id="ARBA00022448"/>
    </source>
</evidence>